<dbReference type="PANTHER" id="PTHR46179">
    <property type="entry name" value="ZINC FINGER PROTEIN"/>
    <property type="match status" value="1"/>
</dbReference>
<keyword evidence="3 8" id="KW-0863">Zinc-finger</keyword>
<dbReference type="Pfam" id="PF00096">
    <property type="entry name" value="zf-C2H2"/>
    <property type="match status" value="1"/>
</dbReference>
<evidence type="ECO:0000256" key="4">
    <source>
        <dbReference type="ARBA" id="ARBA00022833"/>
    </source>
</evidence>
<keyword evidence="5" id="KW-0805">Transcription regulation</keyword>
<evidence type="ECO:0000259" key="9">
    <source>
        <dbReference type="PROSITE" id="PS50157"/>
    </source>
</evidence>
<evidence type="ECO:0000256" key="7">
    <source>
        <dbReference type="ARBA" id="ARBA00023242"/>
    </source>
</evidence>
<reference evidence="10" key="1">
    <citation type="journal article" date="2020" name="Stud. Mycol.">
        <title>101 Dothideomycetes genomes: a test case for predicting lifestyles and emergence of pathogens.</title>
        <authorList>
            <person name="Haridas S."/>
            <person name="Albert R."/>
            <person name="Binder M."/>
            <person name="Bloem J."/>
            <person name="Labutti K."/>
            <person name="Salamov A."/>
            <person name="Andreopoulos B."/>
            <person name="Baker S."/>
            <person name="Barry K."/>
            <person name="Bills G."/>
            <person name="Bluhm B."/>
            <person name="Cannon C."/>
            <person name="Castanera R."/>
            <person name="Culley D."/>
            <person name="Daum C."/>
            <person name="Ezra D."/>
            <person name="Gonzalez J."/>
            <person name="Henrissat B."/>
            <person name="Kuo A."/>
            <person name="Liang C."/>
            <person name="Lipzen A."/>
            <person name="Lutzoni F."/>
            <person name="Magnuson J."/>
            <person name="Mondo S."/>
            <person name="Nolan M."/>
            <person name="Ohm R."/>
            <person name="Pangilinan J."/>
            <person name="Park H.-J."/>
            <person name="Ramirez L."/>
            <person name="Alfaro M."/>
            <person name="Sun H."/>
            <person name="Tritt A."/>
            <person name="Yoshinaga Y."/>
            <person name="Zwiers L.-H."/>
            <person name="Turgeon B."/>
            <person name="Goodwin S."/>
            <person name="Spatafora J."/>
            <person name="Crous P."/>
            <person name="Grigoriev I."/>
        </authorList>
    </citation>
    <scope>NUCLEOTIDE SEQUENCE</scope>
    <source>
        <strain evidence="10">CBS 123094</strain>
    </source>
</reference>
<evidence type="ECO:0000256" key="2">
    <source>
        <dbReference type="ARBA" id="ARBA00022723"/>
    </source>
</evidence>
<organism evidence="10 11">
    <name type="scientific">Amniculicola lignicola CBS 123094</name>
    <dbReference type="NCBI Taxonomy" id="1392246"/>
    <lineage>
        <taxon>Eukaryota</taxon>
        <taxon>Fungi</taxon>
        <taxon>Dikarya</taxon>
        <taxon>Ascomycota</taxon>
        <taxon>Pezizomycotina</taxon>
        <taxon>Dothideomycetes</taxon>
        <taxon>Pleosporomycetidae</taxon>
        <taxon>Pleosporales</taxon>
        <taxon>Amniculicolaceae</taxon>
        <taxon>Amniculicola</taxon>
    </lineage>
</organism>
<comment type="subcellular location">
    <subcellularLocation>
        <location evidence="1">Nucleus</location>
    </subcellularLocation>
</comment>
<evidence type="ECO:0000313" key="10">
    <source>
        <dbReference type="EMBL" id="KAF2000875.1"/>
    </source>
</evidence>
<dbReference type="PANTHER" id="PTHR46179:SF13">
    <property type="entry name" value="C2H2-TYPE DOMAIN-CONTAINING PROTEIN"/>
    <property type="match status" value="1"/>
</dbReference>
<dbReference type="GO" id="GO:0006357">
    <property type="term" value="P:regulation of transcription by RNA polymerase II"/>
    <property type="evidence" value="ECO:0007669"/>
    <property type="project" value="TreeGrafter"/>
</dbReference>
<keyword evidence="7" id="KW-0539">Nucleus</keyword>
<accession>A0A6A5WP78</accession>
<dbReference type="GO" id="GO:0005634">
    <property type="term" value="C:nucleus"/>
    <property type="evidence" value="ECO:0007669"/>
    <property type="project" value="UniProtKB-SubCell"/>
</dbReference>
<gene>
    <name evidence="10" type="ORF">P154DRAFT_491091</name>
</gene>
<feature type="domain" description="C2H2-type" evidence="9">
    <location>
        <begin position="155"/>
        <end position="184"/>
    </location>
</feature>
<dbReference type="GO" id="GO:0008270">
    <property type="term" value="F:zinc ion binding"/>
    <property type="evidence" value="ECO:0007669"/>
    <property type="project" value="UniProtKB-KW"/>
</dbReference>
<dbReference type="InterPro" id="IPR051061">
    <property type="entry name" value="Zinc_finger_trans_reg"/>
</dbReference>
<dbReference type="Proteomes" id="UP000799779">
    <property type="component" value="Unassembled WGS sequence"/>
</dbReference>
<evidence type="ECO:0000256" key="8">
    <source>
        <dbReference type="PROSITE-ProRule" id="PRU00042"/>
    </source>
</evidence>
<evidence type="ECO:0000256" key="5">
    <source>
        <dbReference type="ARBA" id="ARBA00023015"/>
    </source>
</evidence>
<dbReference type="OrthoDB" id="2687452at2759"/>
<protein>
    <recommendedName>
        <fullName evidence="9">C2H2-type domain-containing protein</fullName>
    </recommendedName>
</protein>
<keyword evidence="2" id="KW-0479">Metal-binding</keyword>
<sequence length="315" mass="36112">MGQSVGVEYDLGGMHVQATASSTAPGDLLATDGNCASIVQGPIMEHISESWNFGSQSQRPSVMEDPSQDRSLACRICRVSFETRAELVRHASSQFHSTLQCDISDCEFWYHRNPEYLSHLRYKHPDVYRCNECLKECGNEWALGIHRSQTGHALIVCAFSGCGKRFSRQDTYSRHRSTHDEASTRHPCKYCRKYRGSNGFKRRDHLLQHIRGYHNIQEKKTSTSTHQYLFDRCCPHKKCSGFRLPQNAWGYTTLKSSTEYAKHMREVHNESDFPCPRPGCDRVGAKGYFRKADLRTHLKKVHDITNAIIEDPDYC</sequence>
<proteinExistence type="predicted"/>
<dbReference type="Gene3D" id="3.30.160.60">
    <property type="entry name" value="Classic Zinc Finger"/>
    <property type="match status" value="2"/>
</dbReference>
<dbReference type="AlphaFoldDB" id="A0A6A5WP78"/>
<dbReference type="PROSITE" id="PS00028">
    <property type="entry name" value="ZINC_FINGER_C2H2_1"/>
    <property type="match status" value="2"/>
</dbReference>
<evidence type="ECO:0000256" key="6">
    <source>
        <dbReference type="ARBA" id="ARBA00023163"/>
    </source>
</evidence>
<evidence type="ECO:0000313" key="11">
    <source>
        <dbReference type="Proteomes" id="UP000799779"/>
    </source>
</evidence>
<keyword evidence="4" id="KW-0862">Zinc</keyword>
<dbReference type="SMART" id="SM00355">
    <property type="entry name" value="ZnF_C2H2"/>
    <property type="match status" value="7"/>
</dbReference>
<dbReference type="SUPFAM" id="SSF57667">
    <property type="entry name" value="beta-beta-alpha zinc fingers"/>
    <property type="match status" value="1"/>
</dbReference>
<dbReference type="PROSITE" id="PS50157">
    <property type="entry name" value="ZINC_FINGER_C2H2_2"/>
    <property type="match status" value="1"/>
</dbReference>
<dbReference type="InterPro" id="IPR013087">
    <property type="entry name" value="Znf_C2H2_type"/>
</dbReference>
<evidence type="ECO:0000256" key="1">
    <source>
        <dbReference type="ARBA" id="ARBA00004123"/>
    </source>
</evidence>
<name>A0A6A5WP78_9PLEO</name>
<evidence type="ECO:0000256" key="3">
    <source>
        <dbReference type="ARBA" id="ARBA00022771"/>
    </source>
</evidence>
<keyword evidence="6" id="KW-0804">Transcription</keyword>
<dbReference type="InterPro" id="IPR036236">
    <property type="entry name" value="Znf_C2H2_sf"/>
</dbReference>
<dbReference type="EMBL" id="ML977586">
    <property type="protein sequence ID" value="KAF2000875.1"/>
    <property type="molecule type" value="Genomic_DNA"/>
</dbReference>
<keyword evidence="11" id="KW-1185">Reference proteome</keyword>